<evidence type="ECO:0000313" key="4">
    <source>
        <dbReference type="Proteomes" id="UP001259572"/>
    </source>
</evidence>
<dbReference type="Proteomes" id="UP001259572">
    <property type="component" value="Unassembled WGS sequence"/>
</dbReference>
<proteinExistence type="predicted"/>
<keyword evidence="2" id="KW-0812">Transmembrane</keyword>
<evidence type="ECO:0000256" key="2">
    <source>
        <dbReference type="SAM" id="Phobius"/>
    </source>
</evidence>
<gene>
    <name evidence="3" type="ORF">RQX22_02770</name>
</gene>
<evidence type="ECO:0000313" key="3">
    <source>
        <dbReference type="EMBL" id="MDT9597869.1"/>
    </source>
</evidence>
<evidence type="ECO:0000256" key="1">
    <source>
        <dbReference type="SAM" id="MobiDB-lite"/>
    </source>
</evidence>
<comment type="caution">
    <text evidence="3">The sequence shown here is derived from an EMBL/GenBank/DDBJ whole genome shotgun (WGS) entry which is preliminary data.</text>
</comment>
<reference evidence="3 4" key="1">
    <citation type="submission" date="2023-05" db="EMBL/GenBank/DDBJ databases">
        <authorList>
            <person name="Guo Y."/>
        </authorList>
    </citation>
    <scope>NUCLEOTIDE SEQUENCE [LARGE SCALE GENOMIC DNA]</scope>
    <source>
        <strain evidence="3 4">GR2756</strain>
    </source>
</reference>
<keyword evidence="4" id="KW-1185">Reference proteome</keyword>
<keyword evidence="2" id="KW-1133">Transmembrane helix</keyword>
<feature type="region of interest" description="Disordered" evidence="1">
    <location>
        <begin position="76"/>
        <end position="110"/>
    </location>
</feature>
<keyword evidence="2" id="KW-0472">Membrane</keyword>
<accession>A0ABU3Q3A0</accession>
<name>A0ABU3Q3A0_9SPHN</name>
<sequence length="110" mass="12389">MQFLKTLFWVVLAVMLVLFATRNWNAVTINLWGGMQADVKLPVLVFAAFLLGFLPMLIIHRARLWSLKRRMEPAERHVSVAPPQPMATSNESAGIKAERVATDSKAWPTT</sequence>
<dbReference type="EMBL" id="JAVUPU010000001">
    <property type="protein sequence ID" value="MDT9597869.1"/>
    <property type="molecule type" value="Genomic_DNA"/>
</dbReference>
<organism evidence="3 4">
    <name type="scientific">Sphingosinicella rhizophila</name>
    <dbReference type="NCBI Taxonomy" id="3050082"/>
    <lineage>
        <taxon>Bacteria</taxon>
        <taxon>Pseudomonadati</taxon>
        <taxon>Pseudomonadota</taxon>
        <taxon>Alphaproteobacteria</taxon>
        <taxon>Sphingomonadales</taxon>
        <taxon>Sphingosinicellaceae</taxon>
        <taxon>Sphingosinicella</taxon>
    </lineage>
</organism>
<feature type="transmembrane region" description="Helical" evidence="2">
    <location>
        <begin position="41"/>
        <end position="60"/>
    </location>
</feature>
<dbReference type="RefSeq" id="WP_315723385.1">
    <property type="nucleotide sequence ID" value="NZ_JAVUPU010000001.1"/>
</dbReference>
<protein>
    <submittedName>
        <fullName evidence="3">LapA family protein</fullName>
    </submittedName>
</protein>